<proteinExistence type="predicted"/>
<dbReference type="EMBL" id="NFKM01000002">
    <property type="protein sequence ID" value="OUP61702.1"/>
    <property type="molecule type" value="Genomic_DNA"/>
</dbReference>
<accession>A0A1Y4M4S2</accession>
<organism evidence="1 2">
    <name type="scientific">Faecalitalea cylindroides</name>
    <dbReference type="NCBI Taxonomy" id="39483"/>
    <lineage>
        <taxon>Bacteria</taxon>
        <taxon>Bacillati</taxon>
        <taxon>Bacillota</taxon>
        <taxon>Erysipelotrichia</taxon>
        <taxon>Erysipelotrichales</taxon>
        <taxon>Erysipelotrichaceae</taxon>
        <taxon>Faecalitalea</taxon>
    </lineage>
</organism>
<dbReference type="RefSeq" id="WP_087158144.1">
    <property type="nucleotide sequence ID" value="NZ_NFKM01000002.1"/>
</dbReference>
<name>A0A1Y4M4S2_9FIRM</name>
<protein>
    <submittedName>
        <fullName evidence="1">Uncharacterized protein</fullName>
    </submittedName>
</protein>
<evidence type="ECO:0000313" key="1">
    <source>
        <dbReference type="EMBL" id="OUP61702.1"/>
    </source>
</evidence>
<keyword evidence="2" id="KW-1185">Reference proteome</keyword>
<dbReference type="AlphaFoldDB" id="A0A1Y4M4S2"/>
<sequence length="160" mass="19359">MIKLNEIQAKYGEYLVDEEKLKDLLVKPKPKTVWDLKDGDEYWHISTINNNNYATWNGNAWDLAIRENGNAFLTYDEAKFELERRKCEAIMLKYGRRLFKYKQNNFFIKYDHRNDCIGIEYWIEIQYQGTIYFDSEELAQKAIDEIGEERLKKYVFRVEE</sequence>
<comment type="caution">
    <text evidence="1">The sequence shown here is derived from an EMBL/GenBank/DDBJ whole genome shotgun (WGS) entry which is preliminary data.</text>
</comment>
<gene>
    <name evidence="1" type="ORF">B5F14_01730</name>
</gene>
<dbReference type="Proteomes" id="UP000195447">
    <property type="component" value="Unassembled WGS sequence"/>
</dbReference>
<evidence type="ECO:0000313" key="2">
    <source>
        <dbReference type="Proteomes" id="UP000195447"/>
    </source>
</evidence>
<reference evidence="2" key="1">
    <citation type="submission" date="2017-04" db="EMBL/GenBank/DDBJ databases">
        <title>Function of individual gut microbiota members based on whole genome sequencing of pure cultures obtained from chicken caecum.</title>
        <authorList>
            <person name="Medvecky M."/>
            <person name="Cejkova D."/>
            <person name="Polansky O."/>
            <person name="Karasova D."/>
            <person name="Kubasova T."/>
            <person name="Cizek A."/>
            <person name="Rychlik I."/>
        </authorList>
    </citation>
    <scope>NUCLEOTIDE SEQUENCE [LARGE SCALE GENOMIC DNA]</scope>
    <source>
        <strain evidence="2">An178</strain>
    </source>
</reference>